<dbReference type="EMBL" id="ABWK02000012">
    <property type="protein sequence ID" value="EEX68990.1"/>
    <property type="molecule type" value="Genomic_DNA"/>
</dbReference>
<dbReference type="Proteomes" id="UP000003671">
    <property type="component" value="Unassembled WGS sequence"/>
</dbReference>
<protein>
    <submittedName>
        <fullName evidence="1">Uncharacterized protein</fullName>
    </submittedName>
</protein>
<dbReference type="HOGENOM" id="CLU_2753421_0_0_9"/>
<organism evidence="1 2">
    <name type="scientific">Mitsuokella multacida DSM 20544</name>
    <dbReference type="NCBI Taxonomy" id="500635"/>
    <lineage>
        <taxon>Bacteria</taxon>
        <taxon>Bacillati</taxon>
        <taxon>Bacillota</taxon>
        <taxon>Negativicutes</taxon>
        <taxon>Selenomonadales</taxon>
        <taxon>Selenomonadaceae</taxon>
        <taxon>Mitsuokella</taxon>
    </lineage>
</organism>
<sequence length="70" mass="8424">MPTIAVAMMDSSCIVMSLYYVIENQLHLYLYTSWGYLSSRSRRFQMIPDNNQRKLLEWLRTIGEFYLFFA</sequence>
<dbReference type="AlphaFoldDB" id="C9KLH7"/>
<gene>
    <name evidence="1" type="ORF">MITSMUL_04060</name>
</gene>
<evidence type="ECO:0000313" key="1">
    <source>
        <dbReference type="EMBL" id="EEX68990.1"/>
    </source>
</evidence>
<comment type="caution">
    <text evidence="1">The sequence shown here is derived from an EMBL/GenBank/DDBJ whole genome shotgun (WGS) entry which is preliminary data.</text>
</comment>
<evidence type="ECO:0000313" key="2">
    <source>
        <dbReference type="Proteomes" id="UP000003671"/>
    </source>
</evidence>
<keyword evidence="2" id="KW-1185">Reference proteome</keyword>
<reference evidence="1" key="1">
    <citation type="submission" date="2009-09" db="EMBL/GenBank/DDBJ databases">
        <authorList>
            <person name="Weinstock G."/>
            <person name="Sodergren E."/>
            <person name="Clifton S."/>
            <person name="Fulton L."/>
            <person name="Fulton B."/>
            <person name="Courtney L."/>
            <person name="Fronick C."/>
            <person name="Harrison M."/>
            <person name="Strong C."/>
            <person name="Farmer C."/>
            <person name="Delahaunty K."/>
            <person name="Markovic C."/>
            <person name="Hall O."/>
            <person name="Minx P."/>
            <person name="Tomlinson C."/>
            <person name="Mitreva M."/>
            <person name="Nelson J."/>
            <person name="Hou S."/>
            <person name="Wollam A."/>
            <person name="Pepin K.H."/>
            <person name="Johnson M."/>
            <person name="Bhonagiri V."/>
            <person name="Nash W.E."/>
            <person name="Warren W."/>
            <person name="Chinwalla A."/>
            <person name="Mardis E.R."/>
            <person name="Wilson R.K."/>
        </authorList>
    </citation>
    <scope>NUCLEOTIDE SEQUENCE [LARGE SCALE GENOMIC DNA]</scope>
    <source>
        <strain evidence="1">DSM 20544</strain>
    </source>
</reference>
<dbReference type="STRING" id="500635.MITSMUL_04060"/>
<proteinExistence type="predicted"/>
<name>C9KLH7_9FIRM</name>
<accession>C9KLH7</accession>